<organism evidence="8 9">
    <name type="scientific">Pseudonocardia nematodicida</name>
    <dbReference type="NCBI Taxonomy" id="1206997"/>
    <lineage>
        <taxon>Bacteria</taxon>
        <taxon>Bacillati</taxon>
        <taxon>Actinomycetota</taxon>
        <taxon>Actinomycetes</taxon>
        <taxon>Pseudonocardiales</taxon>
        <taxon>Pseudonocardiaceae</taxon>
        <taxon>Pseudonocardia</taxon>
    </lineage>
</organism>
<accession>A0ABV1KIN7</accession>
<dbReference type="Proteomes" id="UP001494902">
    <property type="component" value="Unassembled WGS sequence"/>
</dbReference>
<name>A0ABV1KIN7_9PSEU</name>
<reference evidence="8 9" key="1">
    <citation type="submission" date="2024-03" db="EMBL/GenBank/DDBJ databases">
        <title>Draft genome sequence of Pseudonocardia nematodicida JCM 31783.</title>
        <authorList>
            <person name="Butdee W."/>
            <person name="Duangmal K."/>
        </authorList>
    </citation>
    <scope>NUCLEOTIDE SEQUENCE [LARGE SCALE GENOMIC DNA]</scope>
    <source>
        <strain evidence="8 9">JCM 31783</strain>
    </source>
</reference>
<dbReference type="Pfam" id="PF03180">
    <property type="entry name" value="Lipoprotein_9"/>
    <property type="match status" value="1"/>
</dbReference>
<sequence>MRLLRALTLLIPAAVLAAGCAAPGTSTGDSDGDTRTVRIGVADGAEPYWNVFSEKAAAEGITVELVNFTDYNQPNPALSQGQLELNQFQHLQYLANYNLQNDDTLTPIGATAVYPLPLYSTTHTDLEQIPDGGQIVIPNDAVNQARALTVLQTAGLLTLTDGGTTTSTPADIDQAASKVTVTPVDAAQTAANLPSADGAIVNNNYATAANLTADQVLYAEDPDSDAAKPYINLFVARADQADDPDYATLVRIYHDQEVLDAARKDLGEDGVFRDNTPEDLQQTLAGIEQQLQAG</sequence>
<protein>
    <submittedName>
        <fullName evidence="8">MetQ/NlpA family ABC transporter substrate-binding protein</fullName>
    </submittedName>
</protein>
<gene>
    <name evidence="8" type="ORF">WIS52_27965</name>
</gene>
<keyword evidence="4" id="KW-0472">Membrane</keyword>
<dbReference type="InterPro" id="IPR004872">
    <property type="entry name" value="Lipoprotein_NlpA"/>
</dbReference>
<evidence type="ECO:0000256" key="3">
    <source>
        <dbReference type="ARBA" id="ARBA00022729"/>
    </source>
</evidence>
<comment type="caution">
    <text evidence="8">The sequence shown here is derived from an EMBL/GenBank/DDBJ whole genome shotgun (WGS) entry which is preliminary data.</text>
</comment>
<comment type="similarity">
    <text evidence="2">Belongs to the NlpA lipoprotein family.</text>
</comment>
<evidence type="ECO:0000256" key="6">
    <source>
        <dbReference type="ARBA" id="ARBA00023288"/>
    </source>
</evidence>
<dbReference type="PROSITE" id="PS51257">
    <property type="entry name" value="PROKAR_LIPOPROTEIN"/>
    <property type="match status" value="1"/>
</dbReference>
<keyword evidence="6" id="KW-0449">Lipoprotein</keyword>
<dbReference type="RefSeq" id="WP_349301392.1">
    <property type="nucleotide sequence ID" value="NZ_JBEDNQ010000014.1"/>
</dbReference>
<evidence type="ECO:0000313" key="8">
    <source>
        <dbReference type="EMBL" id="MEQ3554320.1"/>
    </source>
</evidence>
<evidence type="ECO:0000256" key="7">
    <source>
        <dbReference type="SAM" id="SignalP"/>
    </source>
</evidence>
<evidence type="ECO:0000256" key="4">
    <source>
        <dbReference type="ARBA" id="ARBA00023136"/>
    </source>
</evidence>
<evidence type="ECO:0000256" key="2">
    <source>
        <dbReference type="ARBA" id="ARBA00008973"/>
    </source>
</evidence>
<dbReference type="PANTHER" id="PTHR30429">
    <property type="entry name" value="D-METHIONINE-BINDING LIPOPROTEIN METQ"/>
    <property type="match status" value="1"/>
</dbReference>
<keyword evidence="5" id="KW-0564">Palmitate</keyword>
<proteinExistence type="inferred from homology"/>
<comment type="subcellular location">
    <subcellularLocation>
        <location evidence="1">Membrane</location>
        <topology evidence="1">Lipid-anchor</topology>
    </subcellularLocation>
</comment>
<dbReference type="EMBL" id="JBEDNQ010000014">
    <property type="protein sequence ID" value="MEQ3554320.1"/>
    <property type="molecule type" value="Genomic_DNA"/>
</dbReference>
<dbReference type="PANTHER" id="PTHR30429:SF3">
    <property type="entry name" value="LIPOPROTEIN"/>
    <property type="match status" value="1"/>
</dbReference>
<keyword evidence="3 7" id="KW-0732">Signal</keyword>
<feature type="signal peptide" evidence="7">
    <location>
        <begin position="1"/>
        <end position="17"/>
    </location>
</feature>
<evidence type="ECO:0000256" key="1">
    <source>
        <dbReference type="ARBA" id="ARBA00004635"/>
    </source>
</evidence>
<dbReference type="SUPFAM" id="SSF53850">
    <property type="entry name" value="Periplasmic binding protein-like II"/>
    <property type="match status" value="1"/>
</dbReference>
<evidence type="ECO:0000256" key="5">
    <source>
        <dbReference type="ARBA" id="ARBA00023139"/>
    </source>
</evidence>
<keyword evidence="9" id="KW-1185">Reference proteome</keyword>
<evidence type="ECO:0000313" key="9">
    <source>
        <dbReference type="Proteomes" id="UP001494902"/>
    </source>
</evidence>
<dbReference type="Gene3D" id="3.40.190.10">
    <property type="entry name" value="Periplasmic binding protein-like II"/>
    <property type="match status" value="2"/>
</dbReference>
<feature type="chain" id="PRO_5045650247" evidence="7">
    <location>
        <begin position="18"/>
        <end position="294"/>
    </location>
</feature>